<feature type="region of interest" description="Disordered" evidence="2">
    <location>
        <begin position="1050"/>
        <end position="1113"/>
    </location>
</feature>
<accession>A0A139IQH5</accession>
<dbReference type="InterPro" id="IPR011059">
    <property type="entry name" value="Metal-dep_hydrolase_composite"/>
</dbReference>
<feature type="compositionally biased region" description="Low complexity" evidence="2">
    <location>
        <begin position="1077"/>
        <end position="1089"/>
    </location>
</feature>
<feature type="compositionally biased region" description="Polar residues" evidence="2">
    <location>
        <begin position="605"/>
        <end position="622"/>
    </location>
</feature>
<feature type="region of interest" description="Disordered" evidence="2">
    <location>
        <begin position="587"/>
        <end position="632"/>
    </location>
</feature>
<dbReference type="InterPro" id="IPR020904">
    <property type="entry name" value="Sc_DH/Rdtase_CS"/>
</dbReference>
<feature type="compositionally biased region" description="Polar residues" evidence="2">
    <location>
        <begin position="1427"/>
        <end position="1444"/>
    </location>
</feature>
<dbReference type="InterPro" id="IPR036291">
    <property type="entry name" value="NAD(P)-bd_dom_sf"/>
</dbReference>
<dbReference type="Gene3D" id="3.40.50.720">
    <property type="entry name" value="NAD(P)-binding Rossmann-like Domain"/>
    <property type="match status" value="1"/>
</dbReference>
<reference evidence="3 4" key="1">
    <citation type="submission" date="2015-07" db="EMBL/GenBank/DDBJ databases">
        <title>Comparative genomics of the Sigatoka disease complex on banana suggests a link between parallel evolutionary changes in Pseudocercospora fijiensis and Pseudocercospora eumusae and increased virulence on the banana host.</title>
        <authorList>
            <person name="Chang T.-C."/>
            <person name="Salvucci A."/>
            <person name="Crous P.W."/>
            <person name="Stergiopoulos I."/>
        </authorList>
    </citation>
    <scope>NUCLEOTIDE SEQUENCE [LARGE SCALE GENOMIC DNA]</scope>
    <source>
        <strain evidence="3 4">CBS 116634</strain>
    </source>
</reference>
<dbReference type="InterPro" id="IPR032466">
    <property type="entry name" value="Metal_Hydrolase"/>
</dbReference>
<dbReference type="PANTHER" id="PTHR32027:SF0">
    <property type="entry name" value="CYTOSINE DEAMINASE"/>
    <property type="match status" value="1"/>
</dbReference>
<keyword evidence="1" id="KW-0521">NADP</keyword>
<dbReference type="PRINTS" id="PR00081">
    <property type="entry name" value="GDHRDH"/>
</dbReference>
<evidence type="ECO:0000256" key="1">
    <source>
        <dbReference type="ARBA" id="ARBA00022857"/>
    </source>
</evidence>
<proteinExistence type="predicted"/>
<dbReference type="SUPFAM" id="SSF51556">
    <property type="entry name" value="Metallo-dependent hydrolases"/>
    <property type="match status" value="1"/>
</dbReference>
<gene>
    <name evidence="3" type="ORF">AC579_5458</name>
</gene>
<dbReference type="SUPFAM" id="SSF51735">
    <property type="entry name" value="NAD(P)-binding Rossmann-fold domains"/>
    <property type="match status" value="1"/>
</dbReference>
<evidence type="ECO:0008006" key="5">
    <source>
        <dbReference type="Google" id="ProtNLM"/>
    </source>
</evidence>
<dbReference type="STRING" id="113226.A0A139IQH5"/>
<evidence type="ECO:0000313" key="4">
    <source>
        <dbReference type="Proteomes" id="UP000073492"/>
    </source>
</evidence>
<dbReference type="SUPFAM" id="SSF51338">
    <property type="entry name" value="Composite domain of metallo-dependent hydrolases"/>
    <property type="match status" value="1"/>
</dbReference>
<feature type="region of interest" description="Disordered" evidence="2">
    <location>
        <begin position="1282"/>
        <end position="1303"/>
    </location>
</feature>
<evidence type="ECO:0000313" key="3">
    <source>
        <dbReference type="EMBL" id="KXT16806.1"/>
    </source>
</evidence>
<feature type="region of interest" description="Disordered" evidence="2">
    <location>
        <begin position="1426"/>
        <end position="1445"/>
    </location>
</feature>
<dbReference type="InterPro" id="IPR052349">
    <property type="entry name" value="Metallo-hydrolase_Enzymes"/>
</dbReference>
<keyword evidence="4" id="KW-1185">Reference proteome</keyword>
<name>A0A139IQH5_9PEZI</name>
<evidence type="ECO:0000256" key="2">
    <source>
        <dbReference type="SAM" id="MobiDB-lite"/>
    </source>
</evidence>
<dbReference type="Pfam" id="PF00106">
    <property type="entry name" value="adh_short"/>
    <property type="match status" value="1"/>
</dbReference>
<feature type="compositionally biased region" description="Polar residues" evidence="2">
    <location>
        <begin position="817"/>
        <end position="829"/>
    </location>
</feature>
<dbReference type="Gene3D" id="3.20.20.140">
    <property type="entry name" value="Metal-dependent hydrolases"/>
    <property type="match status" value="1"/>
</dbReference>
<dbReference type="PANTHER" id="PTHR32027">
    <property type="entry name" value="CYTOSINE DEAMINASE"/>
    <property type="match status" value="1"/>
</dbReference>
<dbReference type="Proteomes" id="UP000073492">
    <property type="component" value="Unassembled WGS sequence"/>
</dbReference>
<protein>
    <recommendedName>
        <fullName evidence="5">Amidohydrolase-related domain-containing protein</fullName>
    </recommendedName>
</protein>
<dbReference type="InterPro" id="IPR002347">
    <property type="entry name" value="SDR_fam"/>
</dbReference>
<organism evidence="3 4">
    <name type="scientific">Pseudocercospora musae</name>
    <dbReference type="NCBI Taxonomy" id="113226"/>
    <lineage>
        <taxon>Eukaryota</taxon>
        <taxon>Fungi</taxon>
        <taxon>Dikarya</taxon>
        <taxon>Ascomycota</taxon>
        <taxon>Pezizomycotina</taxon>
        <taxon>Dothideomycetes</taxon>
        <taxon>Dothideomycetidae</taxon>
        <taxon>Mycosphaerellales</taxon>
        <taxon>Mycosphaerellaceae</taxon>
        <taxon>Pseudocercospora</taxon>
    </lineage>
</organism>
<dbReference type="PRINTS" id="PR00080">
    <property type="entry name" value="SDRFAMILY"/>
</dbReference>
<dbReference type="OrthoDB" id="3644322at2759"/>
<feature type="compositionally biased region" description="Acidic residues" evidence="2">
    <location>
        <begin position="1229"/>
        <end position="1242"/>
    </location>
</feature>
<dbReference type="PROSITE" id="PS00061">
    <property type="entry name" value="ADH_SHORT"/>
    <property type="match status" value="1"/>
</dbReference>
<feature type="region of interest" description="Disordered" evidence="2">
    <location>
        <begin position="1220"/>
        <end position="1249"/>
    </location>
</feature>
<dbReference type="EMBL" id="LFZO01000030">
    <property type="protein sequence ID" value="KXT16806.1"/>
    <property type="molecule type" value="Genomic_DNA"/>
</dbReference>
<dbReference type="CDD" id="cd05339">
    <property type="entry name" value="17beta-HSDXI-like_SDR_c"/>
    <property type="match status" value="1"/>
</dbReference>
<sequence>MAQIQKSDTQESSNATSSMLIKNVILPGSRSGTRTDLIINHEVLERIGECEDMDGHSIVDGRGALLAPSLCHPHVHIDKAYLLSHPKYAHLQIEQGDFKEAMTLTGKAKAEFEHSDLIERGQRVIDESVSAGVTHMRGFVEVDAGVQEKCLDAGVDLQQRAKKERSCHVQLCAFAQLPLFSATQDDEDGAVIRGLMRAAATNQNVDVIGSTPYVEDDRDKMQRNVEFIIDLSIQHNLHLDFHLDYNLDRSIEPLVWQVLQCLEDKQWQRHTKDRTIVLGHCTRLALLDDDEWHRLAAMIAESGLPIHFVGLPTSDLFMMRASQKPEVRGTLHVPDLIKKHGLNACLGINNIGNAFTPHGTCDPLHLASQGVGIYQAGTKQDAELLYECVSIRAKAAIGVTKSKRVDAQIREGDVADFVLFAGTDDAKHEWTMRQSLSESVYLYDSCQGRRGIFGGKLAGGPARSLKTSGTIFEVLNATLLVLPGNIGKMPVVLDYDADGHVVGGHTVDELPSRQYMPPNVHAQAHHSKPVGMPPQSDAMQSQAPPARMVASISPQMQSTSHLVHDQINQHVLGNSPSEQVAYVPPMPGAPQSLLRAPPTGPAASRRQSQPSFEPAGYQQTVPANGIDPQRTRQQFHTHRLPLYSKYRSADYRQQSTRTPFMQHMPQYHAPIGYQTPYGPVGNSQYHQAPQYHQQVPVGRGPSYYQHLSQKFDINQAPHHLQPSQGLGSPFSSPLQATKNAAVAQIPLTRSVALPTLTSQADFDVAGDIPVVSEPVCANNISHNVSNDIATDVPPLDISDSEAEFEPLAKEPSPVDDIQNTGNENSTENVTPAMPELLWSTADVAEPTQSLEASSAALSPQTMAVEDGKVFVKNFSSHFAKDLNALATFETLCKDFNRGALNEVQFVTAMFRLLHRNKATHLMTGFVNFMPTAWKDADLSWLSRAVAHDVEKQQKPVMQQVDVTAQTATKPKKKRPVNAFSTADGPDAPCRESLIVKLPLPRKDKAQALLTPPLSATEPVPMPFLPAAVVAANKGQNAKTEKVQEYAQAVAKPPAKYGKNNPATAAKNKVPRGRRTKSTTTRPPSSSTLPVAQAPEERVGKFPTSKGQTVKTDGTAVDHVGPLFETRRAVLARASKPYIHAFCGLRFSHPGDVKCHHRKAKNCVNAAGESKRPEVEWDEHPSCKVDYPQINYTRVAHGYVILDQVSWDKLEGAIQAGLQEVGPYRRYDDPGSEEEEQETSESDAEGKKRSVRIASAKAISKASKSRKRAASATTAASPPASKKVFVVDEAEDVDSDADADGDTGRLAEYHDDGWGVRRQLYIAMSAGVGGQHYQYLLSTTLSISSNFLKSIISGQLFAKLEQKTKFRGESGGHTRPVRGVSSFHSSSTNELWIWAASVCIPLLQLTPLLVLMCFVILAGQKLGEDTAGSGQLTPQRQSQSHSDLSLTPEPGAVTFAAASGSITYEVCRRTELAHSLNPSYHPVVPAVIDDAKDIAQETDPYQIEYCIMRTREPGPVFLASACPLKFGIFRESNFHSLDITSYHNGRARKDIFHPFVAWIIPLCLRAIQAPYESTQFVASCIYAGAITVVWMLAVINKRVAYGIPRPVDWKQEVVVITGGANGLGKIIAETYGMRGASVAVLDVSSPEKESEGLARVRYYQCDVGDAVAVESAAKEIEKELGAPTILINNAGIVNGKALWQLSSKDVQRNMSVNLISHFNTIRTFLPGMLASEVGGTIVTVASVLGKLGAGHLSDYSAAKAGLIAMHTSLRAELASSMAPDGAEDIRMILVTPGQLSTRLFADLETPSNFLGPVVEPVELAREIVKKIDAGESGEISMPFYARWIEWIQILPAASQKISRNMTGIDVAMVKANAKKQARSNT</sequence>
<dbReference type="GO" id="GO:0016814">
    <property type="term" value="F:hydrolase activity, acting on carbon-nitrogen (but not peptide) bonds, in cyclic amidines"/>
    <property type="evidence" value="ECO:0007669"/>
    <property type="project" value="TreeGrafter"/>
</dbReference>
<feature type="region of interest" description="Disordered" evidence="2">
    <location>
        <begin position="809"/>
        <end position="829"/>
    </location>
</feature>
<comment type="caution">
    <text evidence="3">The sequence shown here is derived from an EMBL/GenBank/DDBJ whole genome shotgun (WGS) entry which is preliminary data.</text>
</comment>
<feature type="compositionally biased region" description="Acidic residues" evidence="2">
    <location>
        <begin position="1287"/>
        <end position="1300"/>
    </location>
</feature>